<dbReference type="GO" id="GO:0043190">
    <property type="term" value="C:ATP-binding cassette (ABC) transporter complex"/>
    <property type="evidence" value="ECO:0007669"/>
    <property type="project" value="InterPro"/>
</dbReference>
<keyword evidence="11" id="KW-1185">Reference proteome</keyword>
<proteinExistence type="inferred from homology"/>
<feature type="domain" description="ABC transmembrane type-1" evidence="9">
    <location>
        <begin position="19"/>
        <end position="198"/>
    </location>
</feature>
<evidence type="ECO:0000256" key="8">
    <source>
        <dbReference type="RuleBase" id="RU363032"/>
    </source>
</evidence>
<evidence type="ECO:0000256" key="7">
    <source>
        <dbReference type="ARBA" id="ARBA00035652"/>
    </source>
</evidence>
<name>A0AAX2ZHN0_9FIRM</name>
<evidence type="ECO:0000256" key="4">
    <source>
        <dbReference type="ARBA" id="ARBA00022989"/>
    </source>
</evidence>
<dbReference type="InterPro" id="IPR051204">
    <property type="entry name" value="ABC_transp_perm/SBD"/>
</dbReference>
<comment type="similarity">
    <text evidence="8">Belongs to the binding-protein-dependent transport system permease family.</text>
</comment>
<dbReference type="Proteomes" id="UP001198983">
    <property type="component" value="Chromosome"/>
</dbReference>
<dbReference type="SUPFAM" id="SSF53850">
    <property type="entry name" value="Periplasmic binding protein-like II"/>
    <property type="match status" value="1"/>
</dbReference>
<feature type="transmembrane region" description="Helical" evidence="8">
    <location>
        <begin position="133"/>
        <end position="159"/>
    </location>
</feature>
<evidence type="ECO:0000256" key="5">
    <source>
        <dbReference type="ARBA" id="ARBA00023136"/>
    </source>
</evidence>
<dbReference type="PROSITE" id="PS50928">
    <property type="entry name" value="ABC_TM1"/>
    <property type="match status" value="1"/>
</dbReference>
<accession>A0AAX2ZHN0</accession>
<dbReference type="SUPFAM" id="SSF161098">
    <property type="entry name" value="MetI-like"/>
    <property type="match status" value="1"/>
</dbReference>
<dbReference type="InterPro" id="IPR007210">
    <property type="entry name" value="ABC_Gly_betaine_transp_sub-bd"/>
</dbReference>
<gene>
    <name evidence="10" type="ORF">JW646_02490</name>
</gene>
<dbReference type="PANTHER" id="PTHR30177:SF4">
    <property type="entry name" value="OSMOPROTECTANT IMPORT PERMEASE PROTEIN OSMW"/>
    <property type="match status" value="1"/>
</dbReference>
<feature type="transmembrane region" description="Helical" evidence="8">
    <location>
        <begin position="179"/>
        <end position="198"/>
    </location>
</feature>
<evidence type="ECO:0000256" key="2">
    <source>
        <dbReference type="ARBA" id="ARBA00022448"/>
    </source>
</evidence>
<feature type="transmembrane region" description="Helical" evidence="8">
    <location>
        <begin position="228"/>
        <end position="247"/>
    </location>
</feature>
<evidence type="ECO:0000313" key="11">
    <source>
        <dbReference type="Proteomes" id="UP001198983"/>
    </source>
</evidence>
<dbReference type="AlphaFoldDB" id="A0AAX2ZHN0"/>
<dbReference type="PANTHER" id="PTHR30177">
    <property type="entry name" value="GLYCINE BETAINE/L-PROLINE TRANSPORT SYSTEM PERMEASE PROTEIN PROW"/>
    <property type="match status" value="1"/>
</dbReference>
<dbReference type="KEGG" id="tem:JW646_02490"/>
<comment type="similarity">
    <text evidence="7">In the N-terminal section; belongs to the binding-protein-dependent transport system permease family.</text>
</comment>
<reference evidence="10 11" key="1">
    <citation type="journal article" date="2023" name="Int. J. Syst. Evol. Microbiol.">
        <title>Terrisporobacter hibernicus sp. nov., isolated from bovine faeces in Northern Ireland.</title>
        <authorList>
            <person name="Mitchell M."/>
            <person name="Nguyen S.V."/>
            <person name="Connor M."/>
            <person name="Fairley D.J."/>
            <person name="Donoghue O."/>
            <person name="Marshall H."/>
            <person name="Koolman L."/>
            <person name="McMullan G."/>
            <person name="Schaffer K.E."/>
            <person name="McGrath J.W."/>
            <person name="Fanning S."/>
        </authorList>
    </citation>
    <scope>NUCLEOTIDE SEQUENCE [LARGE SCALE GENOMIC DNA]</scope>
    <source>
        <strain evidence="10 11">MCA3</strain>
    </source>
</reference>
<dbReference type="Pfam" id="PF04069">
    <property type="entry name" value="OpuAC"/>
    <property type="match status" value="1"/>
</dbReference>
<dbReference type="InterPro" id="IPR000515">
    <property type="entry name" value="MetI-like"/>
</dbReference>
<comment type="similarity">
    <text evidence="6">In the C-terminal section; belongs to the OsmX family.</text>
</comment>
<keyword evidence="2 8" id="KW-0813">Transport</keyword>
<dbReference type="InterPro" id="IPR035906">
    <property type="entry name" value="MetI-like_sf"/>
</dbReference>
<feature type="transmembrane region" description="Helical" evidence="8">
    <location>
        <begin position="79"/>
        <end position="97"/>
    </location>
</feature>
<dbReference type="RefSeq" id="WP_228416467.1">
    <property type="nucleotide sequence ID" value="NZ_CP081135.1"/>
</dbReference>
<dbReference type="FunFam" id="1.10.3720.10:FF:000001">
    <property type="entry name" value="Glycine betaine ABC transporter, permease"/>
    <property type="match status" value="1"/>
</dbReference>
<evidence type="ECO:0000313" key="10">
    <source>
        <dbReference type="EMBL" id="UEL48341.1"/>
    </source>
</evidence>
<feature type="transmembrane region" description="Helical" evidence="8">
    <location>
        <begin position="23"/>
        <end position="44"/>
    </location>
</feature>
<dbReference type="CDD" id="cd13609">
    <property type="entry name" value="PBP2_Opu_like_1"/>
    <property type="match status" value="1"/>
</dbReference>
<dbReference type="EMBL" id="CP081135">
    <property type="protein sequence ID" value="UEL48341.1"/>
    <property type="molecule type" value="Genomic_DNA"/>
</dbReference>
<dbReference type="Gene3D" id="3.40.190.120">
    <property type="entry name" value="Osmoprotection protein (prox), domain 2"/>
    <property type="match status" value="1"/>
</dbReference>
<feature type="transmembrane region" description="Helical" evidence="8">
    <location>
        <begin position="53"/>
        <end position="73"/>
    </location>
</feature>
<comment type="subcellular location">
    <subcellularLocation>
        <location evidence="8">Cell membrane</location>
        <topology evidence="8">Multi-pass membrane protein</topology>
    </subcellularLocation>
    <subcellularLocation>
        <location evidence="1">Membrane</location>
        <topology evidence="1">Multi-pass membrane protein</topology>
    </subcellularLocation>
</comment>
<sequence length="519" mass="57571">MTNFINYLVQQKNQIISLLMQHIQLTVVAIVVAIIIGIPLGILVSKNEKLRKYIIGIINIFQAIPSMALLGLLVPVLGIGSKPAIMMVVLYSLLPIVKNTTTGVLSIDENIIESATGIGLTSKQILYKIQLPLALPIIMAGIRISAVTAVGLMTLAAFIGAGGLGYLVFSGVQTVNNTMILAGAIPACILALLVDYIFSRVEKVVMSKYSCQKSSTEKRKSTHTGLKVCTAIVVAVILITSIVPSFGKKDTIVVGSKDYTEGLILGNMYADLLEEYTDYNIEKKLNMGTTVLWNSIVNGDIDMCADYTGTILMNIMKEEAKGDADDVYNRVKDHLDKEYDIKVLDPIGFNNTYTLAMEPKVAKKYNIETYSDLVKHSQELVFSPTLAFQNREDGLPGLQKYYNMKFKEVKSMDGGLRYQALKRGDAQVVDAFSTDGLLKKFNLKVLKDDKEFFPPYYAIPLVRDDLIEKYPETEEVLNKLSGVINEEEMIELNYKVDEEGQTPEKVAHDYLVEKNLIKE</sequence>
<dbReference type="Gene3D" id="1.10.3720.10">
    <property type="entry name" value="MetI-like"/>
    <property type="match status" value="1"/>
</dbReference>
<evidence type="ECO:0000259" key="9">
    <source>
        <dbReference type="PROSITE" id="PS50928"/>
    </source>
</evidence>
<protein>
    <submittedName>
        <fullName evidence="10">ABC transporter permease subunit</fullName>
    </submittedName>
</protein>
<dbReference type="GO" id="GO:0031460">
    <property type="term" value="P:glycine betaine transport"/>
    <property type="evidence" value="ECO:0007669"/>
    <property type="project" value="TreeGrafter"/>
</dbReference>
<keyword evidence="5 8" id="KW-0472">Membrane</keyword>
<keyword evidence="3 8" id="KW-0812">Transmembrane</keyword>
<evidence type="ECO:0000256" key="1">
    <source>
        <dbReference type="ARBA" id="ARBA00004141"/>
    </source>
</evidence>
<evidence type="ECO:0000256" key="3">
    <source>
        <dbReference type="ARBA" id="ARBA00022692"/>
    </source>
</evidence>
<dbReference type="GO" id="GO:0022857">
    <property type="term" value="F:transmembrane transporter activity"/>
    <property type="evidence" value="ECO:0007669"/>
    <property type="project" value="InterPro"/>
</dbReference>
<dbReference type="Pfam" id="PF00528">
    <property type="entry name" value="BPD_transp_1"/>
    <property type="match status" value="1"/>
</dbReference>
<evidence type="ECO:0000256" key="6">
    <source>
        <dbReference type="ARBA" id="ARBA00035642"/>
    </source>
</evidence>
<organism evidence="10 11">
    <name type="scientific">Terrisporobacter hibernicus</name>
    <dbReference type="NCBI Taxonomy" id="2813371"/>
    <lineage>
        <taxon>Bacteria</taxon>
        <taxon>Bacillati</taxon>
        <taxon>Bacillota</taxon>
        <taxon>Clostridia</taxon>
        <taxon>Peptostreptococcales</taxon>
        <taxon>Peptostreptococcaceae</taxon>
        <taxon>Terrisporobacter</taxon>
    </lineage>
</organism>
<keyword evidence="4 8" id="KW-1133">Transmembrane helix</keyword>
<dbReference type="Gene3D" id="3.40.190.10">
    <property type="entry name" value="Periplasmic binding protein-like II"/>
    <property type="match status" value="1"/>
</dbReference>
<dbReference type="CDD" id="cd06261">
    <property type="entry name" value="TM_PBP2"/>
    <property type="match status" value="1"/>
</dbReference>